<evidence type="ECO:0000256" key="2">
    <source>
        <dbReference type="ARBA" id="ARBA00022692"/>
    </source>
</evidence>
<dbReference type="PANTHER" id="PTHR12546">
    <property type="entry name" value="FER-1-LIKE"/>
    <property type="match status" value="1"/>
</dbReference>
<dbReference type="Proteomes" id="UP000762676">
    <property type="component" value="Unassembled WGS sequence"/>
</dbReference>
<accession>A0AAV4G2I4</accession>
<keyword evidence="5 6" id="KW-0472">Membrane</keyword>
<evidence type="ECO:0000256" key="6">
    <source>
        <dbReference type="SAM" id="Phobius"/>
    </source>
</evidence>
<comment type="caution">
    <text evidence="8">The sequence shown here is derived from an EMBL/GenBank/DDBJ whole genome shotgun (WGS) entry which is preliminary data.</text>
</comment>
<proteinExistence type="predicted"/>
<feature type="transmembrane region" description="Helical" evidence="6">
    <location>
        <begin position="665"/>
        <end position="689"/>
    </location>
</feature>
<dbReference type="PANTHER" id="PTHR12546:SF33">
    <property type="entry name" value="SPERM VESICLE FUSION PROTEIN FER-1"/>
    <property type="match status" value="1"/>
</dbReference>
<dbReference type="PROSITE" id="PS50004">
    <property type="entry name" value="C2"/>
    <property type="match status" value="2"/>
</dbReference>
<dbReference type="GO" id="GO:0016020">
    <property type="term" value="C:membrane"/>
    <property type="evidence" value="ECO:0007669"/>
    <property type="project" value="UniProtKB-SubCell"/>
</dbReference>
<dbReference type="SMART" id="SM00239">
    <property type="entry name" value="C2"/>
    <property type="match status" value="2"/>
</dbReference>
<evidence type="ECO:0000259" key="7">
    <source>
        <dbReference type="PROSITE" id="PS50004"/>
    </source>
</evidence>
<dbReference type="InterPro" id="IPR035892">
    <property type="entry name" value="C2_domain_sf"/>
</dbReference>
<keyword evidence="2 6" id="KW-0812">Transmembrane</keyword>
<keyword evidence="3" id="KW-0677">Repeat</keyword>
<evidence type="ECO:0000256" key="3">
    <source>
        <dbReference type="ARBA" id="ARBA00022737"/>
    </source>
</evidence>
<dbReference type="InterPro" id="IPR000008">
    <property type="entry name" value="C2_dom"/>
</dbReference>
<dbReference type="CDD" id="cd08374">
    <property type="entry name" value="C2F_Ferlin"/>
    <property type="match status" value="1"/>
</dbReference>
<dbReference type="AlphaFoldDB" id="A0AAV4G2I4"/>
<evidence type="ECO:0000313" key="9">
    <source>
        <dbReference type="Proteomes" id="UP000762676"/>
    </source>
</evidence>
<dbReference type="Pfam" id="PF00168">
    <property type="entry name" value="C2"/>
    <property type="match status" value="2"/>
</dbReference>
<comment type="subcellular location">
    <subcellularLocation>
        <location evidence="1">Membrane</location>
        <topology evidence="1">Single-pass membrane protein</topology>
    </subcellularLocation>
</comment>
<feature type="domain" description="C2" evidence="7">
    <location>
        <begin position="416"/>
        <end position="564"/>
    </location>
</feature>
<feature type="domain" description="C2" evidence="7">
    <location>
        <begin position="184"/>
        <end position="302"/>
    </location>
</feature>
<dbReference type="Pfam" id="PF16165">
    <property type="entry name" value="Ferlin_C"/>
    <property type="match status" value="1"/>
</dbReference>
<evidence type="ECO:0000256" key="1">
    <source>
        <dbReference type="ARBA" id="ARBA00004167"/>
    </source>
</evidence>
<evidence type="ECO:0000256" key="4">
    <source>
        <dbReference type="ARBA" id="ARBA00022989"/>
    </source>
</evidence>
<protein>
    <submittedName>
        <fullName evidence="8">Fer-1-related</fullName>
    </submittedName>
</protein>
<sequence>MTPITRPIKKLFKRIRLFLMPDSEEAPESLLRQADEPKVDLDEATHGNTNNSSVWDQTKAYLKKKFQKVDVDELKRIQRRKYERWYKHVQESELTSQEIDWWSKLYASTNDLEKCKKYRKLGYDTLEILPAALEKVPEYQEFTDFCHTMQLTRGKNDDDEDENVIGEFKGSFRVYPLPPDPSEPIPPKVFQMLPPSDPEECIVRVYVIRAVDLQPNDPNGLADPYLEVKLGKTKMNTRDDYIPNSICPVFGRLFEIKTLVPLSKDLIIRVKDYDLLSSDDIIGETTIDLENRYLSNFRATCGLPKTYWTSGINQWRDSQKPVEILKWYCMKNRLGDVIFNGPSVSVGNKIYKLTEFEPTPPLNKHLGPAEQRLALHVLNLLPVVKEHVESRPLYNPLQPNIEQGRLHMWVDIFPTSLGPPGPPFDVAPRKPKKYQLRVVIWNTKDVILEEESITGEKMSDIFLKGWLGGVDEKQKTDIHYRSLDGEGNFNWRMVFPFDYQIAEQTMVVKKKEHFWSLDETTLTTTPKFITQVWDNDKFSADDFIGHLELNLNAMPMPAKRSRSCKLSMLPDVGKDVKLVSLFEMRHMRGFWPCYDDSTGTRVLTGKIEMELELVTEAEALERPAGLGREEPNMNPKLDPPNRPETSFLWFTSPWKTFKYIIWRNYGCMIICGILLFLLILLIALFIYSFPSLMAELVVDSAKPPR</sequence>
<reference evidence="8 9" key="1">
    <citation type="journal article" date="2021" name="Elife">
        <title>Chloroplast acquisition without the gene transfer in kleptoplastic sea slugs, Plakobranchus ocellatus.</title>
        <authorList>
            <person name="Maeda T."/>
            <person name="Takahashi S."/>
            <person name="Yoshida T."/>
            <person name="Shimamura S."/>
            <person name="Takaki Y."/>
            <person name="Nagai Y."/>
            <person name="Toyoda A."/>
            <person name="Suzuki Y."/>
            <person name="Arimoto A."/>
            <person name="Ishii H."/>
            <person name="Satoh N."/>
            <person name="Nishiyama T."/>
            <person name="Hasebe M."/>
            <person name="Maruyama T."/>
            <person name="Minagawa J."/>
            <person name="Obokata J."/>
            <person name="Shigenobu S."/>
        </authorList>
    </citation>
    <scope>NUCLEOTIDE SEQUENCE [LARGE SCALE GENOMIC DNA]</scope>
</reference>
<dbReference type="EMBL" id="BMAT01001073">
    <property type="protein sequence ID" value="GFR79143.1"/>
    <property type="molecule type" value="Genomic_DNA"/>
</dbReference>
<gene>
    <name evidence="8" type="ORF">ElyMa_000549100</name>
</gene>
<organism evidence="8 9">
    <name type="scientific">Elysia marginata</name>
    <dbReference type="NCBI Taxonomy" id="1093978"/>
    <lineage>
        <taxon>Eukaryota</taxon>
        <taxon>Metazoa</taxon>
        <taxon>Spiralia</taxon>
        <taxon>Lophotrochozoa</taxon>
        <taxon>Mollusca</taxon>
        <taxon>Gastropoda</taxon>
        <taxon>Heterobranchia</taxon>
        <taxon>Euthyneura</taxon>
        <taxon>Panpulmonata</taxon>
        <taxon>Sacoglossa</taxon>
        <taxon>Placobranchoidea</taxon>
        <taxon>Plakobranchidae</taxon>
        <taxon>Elysia</taxon>
    </lineage>
</organism>
<dbReference type="GO" id="GO:0061025">
    <property type="term" value="P:membrane fusion"/>
    <property type="evidence" value="ECO:0007669"/>
    <property type="project" value="TreeGrafter"/>
</dbReference>
<dbReference type="CDD" id="cd04037">
    <property type="entry name" value="C2E_Ferlin"/>
    <property type="match status" value="1"/>
</dbReference>
<dbReference type="Pfam" id="PF22901">
    <property type="entry name" value="dsrm_Ferlin"/>
    <property type="match status" value="1"/>
</dbReference>
<keyword evidence="9" id="KW-1185">Reference proteome</keyword>
<evidence type="ECO:0000313" key="8">
    <source>
        <dbReference type="EMBL" id="GFR79143.1"/>
    </source>
</evidence>
<dbReference type="InterPro" id="IPR037721">
    <property type="entry name" value="Ferlin"/>
</dbReference>
<name>A0AAV4G2I4_9GAST</name>
<dbReference type="InterPro" id="IPR032362">
    <property type="entry name" value="Ferlin_C"/>
</dbReference>
<dbReference type="InterPro" id="IPR037725">
    <property type="entry name" value="C2F_Ferlin"/>
</dbReference>
<dbReference type="Gene3D" id="2.60.40.150">
    <property type="entry name" value="C2 domain"/>
    <property type="match status" value="2"/>
</dbReference>
<dbReference type="InterPro" id="IPR037724">
    <property type="entry name" value="C2E_Ferlin"/>
</dbReference>
<dbReference type="InterPro" id="IPR055072">
    <property type="entry name" value="Ferlin_DSRM"/>
</dbReference>
<dbReference type="SUPFAM" id="SSF49562">
    <property type="entry name" value="C2 domain (Calcium/lipid-binding domain, CaLB)"/>
    <property type="match status" value="2"/>
</dbReference>
<evidence type="ECO:0000256" key="5">
    <source>
        <dbReference type="ARBA" id="ARBA00023136"/>
    </source>
</evidence>
<dbReference type="GO" id="GO:0007009">
    <property type="term" value="P:plasma membrane organization"/>
    <property type="evidence" value="ECO:0007669"/>
    <property type="project" value="TreeGrafter"/>
</dbReference>
<keyword evidence="4 6" id="KW-1133">Transmembrane helix</keyword>